<evidence type="ECO:0000313" key="6">
    <source>
        <dbReference type="Proteomes" id="UP000199409"/>
    </source>
</evidence>
<dbReference type="AlphaFoldDB" id="A0A1H4BFZ7"/>
<keyword evidence="2 5" id="KW-0238">DNA-binding</keyword>
<dbReference type="STRING" id="37625.SAMN05660420_02193"/>
<proteinExistence type="predicted"/>
<keyword evidence="6" id="KW-1185">Reference proteome</keyword>
<dbReference type="InterPro" id="IPR036390">
    <property type="entry name" value="WH_DNA-bd_sf"/>
</dbReference>
<dbReference type="EMBL" id="FNQN01000006">
    <property type="protein sequence ID" value="SEA47135.1"/>
    <property type="molecule type" value="Genomic_DNA"/>
</dbReference>
<dbReference type="GO" id="GO:0003700">
    <property type="term" value="F:DNA-binding transcription factor activity"/>
    <property type="evidence" value="ECO:0007669"/>
    <property type="project" value="InterPro"/>
</dbReference>
<protein>
    <submittedName>
        <fullName evidence="5">DNA-binding transcriptional regulator, MarR family</fullName>
    </submittedName>
</protein>
<dbReference type="Proteomes" id="UP000199409">
    <property type="component" value="Unassembled WGS sequence"/>
</dbReference>
<dbReference type="PRINTS" id="PR00598">
    <property type="entry name" value="HTHMARR"/>
</dbReference>
<evidence type="ECO:0000256" key="3">
    <source>
        <dbReference type="ARBA" id="ARBA00023163"/>
    </source>
</evidence>
<evidence type="ECO:0000259" key="4">
    <source>
        <dbReference type="PROSITE" id="PS50995"/>
    </source>
</evidence>
<dbReference type="PROSITE" id="PS50995">
    <property type="entry name" value="HTH_MARR_2"/>
    <property type="match status" value="1"/>
</dbReference>
<gene>
    <name evidence="5" type="ORF">SAMN05660420_02193</name>
</gene>
<dbReference type="InterPro" id="IPR036388">
    <property type="entry name" value="WH-like_DNA-bd_sf"/>
</dbReference>
<dbReference type="InterPro" id="IPR000835">
    <property type="entry name" value="HTH_MarR-typ"/>
</dbReference>
<dbReference type="RefSeq" id="WP_092348192.1">
    <property type="nucleotide sequence ID" value="NZ_FNQN01000006.1"/>
</dbReference>
<feature type="domain" description="HTH marR-type" evidence="4">
    <location>
        <begin position="10"/>
        <end position="142"/>
    </location>
</feature>
<keyword evidence="3" id="KW-0804">Transcription</keyword>
<reference evidence="5 6" key="1">
    <citation type="submission" date="2016-10" db="EMBL/GenBank/DDBJ databases">
        <authorList>
            <person name="de Groot N.N."/>
        </authorList>
    </citation>
    <scope>NUCLEOTIDE SEQUENCE [LARGE SCALE GENOMIC DNA]</scope>
    <source>
        <strain evidence="5 6">DSM 7343</strain>
    </source>
</reference>
<dbReference type="PANTHER" id="PTHR42756">
    <property type="entry name" value="TRANSCRIPTIONAL REGULATOR, MARR"/>
    <property type="match status" value="1"/>
</dbReference>
<dbReference type="Pfam" id="PF01047">
    <property type="entry name" value="MarR"/>
    <property type="match status" value="1"/>
</dbReference>
<dbReference type="SMART" id="SM00347">
    <property type="entry name" value="HTH_MARR"/>
    <property type="match status" value="1"/>
</dbReference>
<evidence type="ECO:0000256" key="2">
    <source>
        <dbReference type="ARBA" id="ARBA00023125"/>
    </source>
</evidence>
<organism evidence="5 6">
    <name type="scientific">Desulfuromusa kysingii</name>
    <dbReference type="NCBI Taxonomy" id="37625"/>
    <lineage>
        <taxon>Bacteria</taxon>
        <taxon>Pseudomonadati</taxon>
        <taxon>Thermodesulfobacteriota</taxon>
        <taxon>Desulfuromonadia</taxon>
        <taxon>Desulfuromonadales</taxon>
        <taxon>Geopsychrobacteraceae</taxon>
        <taxon>Desulfuromusa</taxon>
    </lineage>
</organism>
<dbReference type="Gene3D" id="1.10.10.10">
    <property type="entry name" value="Winged helix-like DNA-binding domain superfamily/Winged helix DNA-binding domain"/>
    <property type="match status" value="1"/>
</dbReference>
<sequence>MEKLTENLQEPTLGQLLAQVSRLIGRHRQLKLASIGLHHAQGMILSLLCRNDGMSQMELGHALHIRPPTATNTLQRMERDGWIMRQRDPADHRLVRVYLSDKAKDFHEEIRLSFHELDQELNSILDAQERETLRACLEKVNDYLTATVVKHVVDEEIR</sequence>
<dbReference type="OrthoDB" id="5521015at2"/>
<keyword evidence="1" id="KW-0805">Transcription regulation</keyword>
<dbReference type="SUPFAM" id="SSF46785">
    <property type="entry name" value="Winged helix' DNA-binding domain"/>
    <property type="match status" value="1"/>
</dbReference>
<evidence type="ECO:0000313" key="5">
    <source>
        <dbReference type="EMBL" id="SEA47135.1"/>
    </source>
</evidence>
<dbReference type="GO" id="GO:0003677">
    <property type="term" value="F:DNA binding"/>
    <property type="evidence" value="ECO:0007669"/>
    <property type="project" value="UniProtKB-KW"/>
</dbReference>
<evidence type="ECO:0000256" key="1">
    <source>
        <dbReference type="ARBA" id="ARBA00023015"/>
    </source>
</evidence>
<dbReference type="PANTHER" id="PTHR42756:SF1">
    <property type="entry name" value="TRANSCRIPTIONAL REPRESSOR OF EMRAB OPERON"/>
    <property type="match status" value="1"/>
</dbReference>
<accession>A0A1H4BFZ7</accession>
<name>A0A1H4BFZ7_9BACT</name>